<feature type="domain" description="Condensation" evidence="1">
    <location>
        <begin position="13"/>
        <end position="428"/>
    </location>
</feature>
<dbReference type="Gene3D" id="3.30.559.10">
    <property type="entry name" value="Chloramphenicol acetyltransferase-like domain"/>
    <property type="match status" value="1"/>
</dbReference>
<protein>
    <submittedName>
        <fullName evidence="2">Condensation domain protein</fullName>
    </submittedName>
</protein>
<dbReference type="SUPFAM" id="SSF52777">
    <property type="entry name" value="CoA-dependent acyltransferases"/>
    <property type="match status" value="2"/>
</dbReference>
<proteinExistence type="predicted"/>
<evidence type="ECO:0000313" key="2">
    <source>
        <dbReference type="EMBL" id="QCL10225.1"/>
    </source>
</evidence>
<evidence type="ECO:0000259" key="1">
    <source>
        <dbReference type="Pfam" id="PF00668"/>
    </source>
</evidence>
<dbReference type="EMBL" id="MK318987">
    <property type="protein sequence ID" value="QCL10225.1"/>
    <property type="molecule type" value="Genomic_DNA"/>
</dbReference>
<gene>
    <name evidence="2" type="ORF">pC6.5b_331</name>
</gene>
<reference evidence="2" key="1">
    <citation type="submission" date="2018-12" db="EMBL/GenBank/DDBJ databases">
        <title>Three Rhizobium rhizogenes strains isolated from the same crown gall tumor carry diverse plasmids.</title>
        <authorList>
            <person name="Pulawska J."/>
            <person name="Kuzmanovic N."/>
        </authorList>
    </citation>
    <scope>NUCLEOTIDE SEQUENCE</scope>
    <source>
        <strain evidence="2">C6.5</strain>
        <plasmid evidence="2">pC6.5b</plasmid>
    </source>
</reference>
<name>A0A7S5DS62_RHIRH</name>
<sequence>MWQVLRDLAGIETFNIFLTIGVDPPQDIEIIKAKIGWFVERQEALRTSFSIGENGDPRQTLRLEGTIPVTIVDTDDDNVTALTDYLIGNLKDLPFELPIDLPVRCGIVELNSQPHTVIFAFSHLVVDGWSSYILKEEFLRILTGPIEDDAWPRPWSPFDQADWERSVEGREILNASLSYWKTTVEQFPRATFYKELGCSQNDRVFRWRSAELNSPAMGTAAQLIAERNGVSTATVLLASFAIVISHLVNTKLLATTVDCFNRISDEAASAIGTYPQEVPVIFNLDMSDFSVILKQAHFALINAYLNARAWPPSVEILVRERGKQRGIKIDLDTFFNFDHKFVNQGMLKKPLDEVKSSIRKDLVSTKIIDREPRKFDIHTFSIKSYSRSKIFMLADLNYIEVEKIHQILSCVEGLIVTIALNPSSDVRTYIKEIGLIGYQPAANWCYVDRSWIDLRAVTSYFLSLEIISDFSVFPSKDAEYLIAYYVLRSPDNDAGEIHNLEHADLLVDRSTMIPKVFVQCERSPTDDKTQEESWQLVPVLTRAVRTP</sequence>
<dbReference type="InterPro" id="IPR023213">
    <property type="entry name" value="CAT-like_dom_sf"/>
</dbReference>
<dbReference type="AlphaFoldDB" id="A0A7S5DS62"/>
<dbReference type="Pfam" id="PF00668">
    <property type="entry name" value="Condensation"/>
    <property type="match status" value="1"/>
</dbReference>
<geneLocation type="plasmid" evidence="2">
    <name>pC6.5b</name>
</geneLocation>
<organism evidence="2">
    <name type="scientific">Rhizobium rhizogenes</name>
    <name type="common">Agrobacterium rhizogenes</name>
    <dbReference type="NCBI Taxonomy" id="359"/>
    <lineage>
        <taxon>Bacteria</taxon>
        <taxon>Pseudomonadati</taxon>
        <taxon>Pseudomonadota</taxon>
        <taxon>Alphaproteobacteria</taxon>
        <taxon>Hyphomicrobiales</taxon>
        <taxon>Rhizobiaceae</taxon>
        <taxon>Rhizobium/Agrobacterium group</taxon>
        <taxon>Rhizobium</taxon>
    </lineage>
</organism>
<dbReference type="InterPro" id="IPR001242">
    <property type="entry name" value="Condensation_dom"/>
</dbReference>
<keyword evidence="2" id="KW-0614">Plasmid</keyword>
<dbReference type="Gene3D" id="3.30.559.30">
    <property type="entry name" value="Nonribosomal peptide synthetase, condensation domain"/>
    <property type="match status" value="1"/>
</dbReference>
<accession>A0A7S5DS62</accession>
<dbReference type="GO" id="GO:0003824">
    <property type="term" value="F:catalytic activity"/>
    <property type="evidence" value="ECO:0007669"/>
    <property type="project" value="InterPro"/>
</dbReference>